<dbReference type="CDD" id="cd00438">
    <property type="entry name" value="cupin_RmlC"/>
    <property type="match status" value="1"/>
</dbReference>
<feature type="site" description="Participates in a stacking interaction with the thymidine ring of dTDP-4-oxo-6-deoxyglucose" evidence="6">
    <location>
        <position position="136"/>
    </location>
</feature>
<reference evidence="8 9" key="1">
    <citation type="journal article" date="2013" name="Genome Announc.">
        <title>Draft Genome Sequence of Desulfotignum phosphitoxidans DSM 13687 Strain FiPS-3.</title>
        <authorList>
            <person name="Poehlein A."/>
            <person name="Daniel R."/>
            <person name="Simeonova D.D."/>
        </authorList>
    </citation>
    <scope>NUCLEOTIDE SEQUENCE [LARGE SCALE GENOMIC DNA]</scope>
    <source>
        <strain evidence="8 9">DSM 13687</strain>
    </source>
</reference>
<comment type="catalytic activity">
    <reaction evidence="1 7">
        <text>dTDP-4-dehydro-6-deoxy-alpha-D-glucose = dTDP-4-dehydro-beta-L-rhamnose</text>
        <dbReference type="Rhea" id="RHEA:16969"/>
        <dbReference type="ChEBI" id="CHEBI:57649"/>
        <dbReference type="ChEBI" id="CHEBI:62830"/>
        <dbReference type="EC" id="5.1.3.13"/>
    </reaction>
</comment>
<keyword evidence="7 8" id="KW-0413">Isomerase</keyword>
<dbReference type="NCBIfam" id="TIGR01221">
    <property type="entry name" value="rmlC"/>
    <property type="match status" value="1"/>
</dbReference>
<dbReference type="PATRIC" id="fig|1286635.3.peg.1176"/>
<dbReference type="InterPro" id="IPR000888">
    <property type="entry name" value="RmlC-like"/>
</dbReference>
<dbReference type="GO" id="GO:0005829">
    <property type="term" value="C:cytosol"/>
    <property type="evidence" value="ECO:0007669"/>
    <property type="project" value="TreeGrafter"/>
</dbReference>
<dbReference type="PANTHER" id="PTHR21047:SF2">
    <property type="entry name" value="THYMIDINE DIPHOSPHO-4-KETO-RHAMNOSE 3,5-EPIMERASE"/>
    <property type="match status" value="1"/>
</dbReference>
<dbReference type="PANTHER" id="PTHR21047">
    <property type="entry name" value="DTDP-6-DEOXY-D-GLUCOSE-3,5 EPIMERASE"/>
    <property type="match status" value="1"/>
</dbReference>
<dbReference type="Proteomes" id="UP000014216">
    <property type="component" value="Unassembled WGS sequence"/>
</dbReference>
<evidence type="ECO:0000256" key="7">
    <source>
        <dbReference type="RuleBase" id="RU364069"/>
    </source>
</evidence>
<dbReference type="InterPro" id="IPR014710">
    <property type="entry name" value="RmlC-like_jellyroll"/>
</dbReference>
<dbReference type="SUPFAM" id="SSF51182">
    <property type="entry name" value="RmlC-like cupins"/>
    <property type="match status" value="1"/>
</dbReference>
<feature type="active site" description="Proton acceptor" evidence="5">
    <location>
        <position position="61"/>
    </location>
</feature>
<organism evidence="8 9">
    <name type="scientific">Desulfotignum phosphitoxidans DSM 13687</name>
    <dbReference type="NCBI Taxonomy" id="1286635"/>
    <lineage>
        <taxon>Bacteria</taxon>
        <taxon>Pseudomonadati</taxon>
        <taxon>Thermodesulfobacteriota</taxon>
        <taxon>Desulfobacteria</taxon>
        <taxon>Desulfobacterales</taxon>
        <taxon>Desulfobacteraceae</taxon>
        <taxon>Desulfotignum</taxon>
    </lineage>
</organism>
<comment type="similarity">
    <text evidence="7">Belongs to the dTDP-4-dehydrorhamnose 3,5-epimerase family.</text>
</comment>
<dbReference type="Pfam" id="PF00908">
    <property type="entry name" value="dTDP_sugar_isom"/>
    <property type="match status" value="1"/>
</dbReference>
<dbReference type="InterPro" id="IPR011051">
    <property type="entry name" value="RmlC_Cupin_sf"/>
</dbReference>
<evidence type="ECO:0000256" key="6">
    <source>
        <dbReference type="PIRSR" id="PIRSR600888-3"/>
    </source>
</evidence>
<dbReference type="EMBL" id="APJX01000002">
    <property type="protein sequence ID" value="EMS80511.1"/>
    <property type="molecule type" value="Genomic_DNA"/>
</dbReference>
<name>S0G720_9BACT</name>
<dbReference type="UniPathway" id="UPA00124"/>
<accession>S0G720</accession>
<evidence type="ECO:0000256" key="4">
    <source>
        <dbReference type="ARBA" id="ARBA00019595"/>
    </source>
</evidence>
<dbReference type="GO" id="GO:0019305">
    <property type="term" value="P:dTDP-rhamnose biosynthetic process"/>
    <property type="evidence" value="ECO:0007669"/>
    <property type="project" value="UniProtKB-UniRule"/>
</dbReference>
<comment type="pathway">
    <text evidence="7">Carbohydrate biosynthesis; dTDP-L-rhamnose biosynthesis.</text>
</comment>
<dbReference type="EC" id="5.1.3.13" evidence="3 7"/>
<dbReference type="OrthoDB" id="9800680at2"/>
<evidence type="ECO:0000256" key="2">
    <source>
        <dbReference type="ARBA" id="ARBA00001997"/>
    </source>
</evidence>
<keyword evidence="9" id="KW-1185">Reference proteome</keyword>
<proteinExistence type="inferred from homology"/>
<gene>
    <name evidence="8" type="primary">rmlC</name>
    <name evidence="8" type="ORF">Dpo_2c02000</name>
</gene>
<comment type="caution">
    <text evidence="8">The sequence shown here is derived from an EMBL/GenBank/DDBJ whole genome shotgun (WGS) entry which is preliminary data.</text>
</comment>
<protein>
    <recommendedName>
        <fullName evidence="4 7">dTDP-4-dehydrorhamnose 3,5-epimerase</fullName>
        <ecNumber evidence="3 7">5.1.3.13</ecNumber>
    </recommendedName>
    <alternativeName>
        <fullName evidence="7">Thymidine diphospho-4-keto-rhamnose 3,5-epimerase</fullName>
    </alternativeName>
</protein>
<dbReference type="Gene3D" id="2.60.120.10">
    <property type="entry name" value="Jelly Rolls"/>
    <property type="match status" value="1"/>
</dbReference>
<comment type="subunit">
    <text evidence="7">Homodimer.</text>
</comment>
<evidence type="ECO:0000256" key="5">
    <source>
        <dbReference type="PIRSR" id="PIRSR600888-1"/>
    </source>
</evidence>
<dbReference type="GO" id="GO:0008830">
    <property type="term" value="F:dTDP-4-dehydrorhamnose 3,5-epimerase activity"/>
    <property type="evidence" value="ECO:0007669"/>
    <property type="project" value="UniProtKB-UniRule"/>
</dbReference>
<comment type="function">
    <text evidence="2 7">Catalyzes the epimerization of the C3' and C5'positions of dTDP-6-deoxy-D-xylo-4-hexulose, forming dTDP-6-deoxy-L-lyxo-4-hexulose.</text>
</comment>
<sequence>MQIFHTEIQDVKIIQPQVFGDHRGFFMETFRDDLFRQTIADTVFVQENHSMSGQGVLRGLHYQIHQPQGKLVRIIRGTVFDVAVDIREKSKDFGRWAGVTLSAENKKMLWVPPGFAHGFYVLSKQAELVYKCSDYYAPAHERTILWNDPDIGIDWPLLDENQPLLSSKDAAGERFGKAEVFK</sequence>
<dbReference type="AlphaFoldDB" id="S0G720"/>
<evidence type="ECO:0000313" key="9">
    <source>
        <dbReference type="Proteomes" id="UP000014216"/>
    </source>
</evidence>
<evidence type="ECO:0000256" key="1">
    <source>
        <dbReference type="ARBA" id="ARBA00001298"/>
    </source>
</evidence>
<dbReference type="GO" id="GO:0000271">
    <property type="term" value="P:polysaccharide biosynthetic process"/>
    <property type="evidence" value="ECO:0007669"/>
    <property type="project" value="TreeGrafter"/>
</dbReference>
<evidence type="ECO:0000256" key="3">
    <source>
        <dbReference type="ARBA" id="ARBA00012098"/>
    </source>
</evidence>
<feature type="active site" description="Proton donor" evidence="5">
    <location>
        <position position="130"/>
    </location>
</feature>
<dbReference type="RefSeq" id="WP_006964772.1">
    <property type="nucleotide sequence ID" value="NZ_APJX01000002.1"/>
</dbReference>
<evidence type="ECO:0000313" key="8">
    <source>
        <dbReference type="EMBL" id="EMS80511.1"/>
    </source>
</evidence>